<keyword evidence="3" id="KW-1185">Reference proteome</keyword>
<evidence type="ECO:0000256" key="1">
    <source>
        <dbReference type="SAM" id="MobiDB-lite"/>
    </source>
</evidence>
<proteinExistence type="predicted"/>
<protein>
    <submittedName>
        <fullName evidence="2">Uncharacterized protein</fullName>
    </submittedName>
</protein>
<accession>A0AAV3YNM3</accession>
<feature type="compositionally biased region" description="Polar residues" evidence="1">
    <location>
        <begin position="1"/>
        <end position="11"/>
    </location>
</feature>
<dbReference type="Proteomes" id="UP000735302">
    <property type="component" value="Unassembled WGS sequence"/>
</dbReference>
<reference evidence="2 3" key="1">
    <citation type="journal article" date="2021" name="Elife">
        <title>Chloroplast acquisition without the gene transfer in kleptoplastic sea slugs, Plakobranchus ocellatus.</title>
        <authorList>
            <person name="Maeda T."/>
            <person name="Takahashi S."/>
            <person name="Yoshida T."/>
            <person name="Shimamura S."/>
            <person name="Takaki Y."/>
            <person name="Nagai Y."/>
            <person name="Toyoda A."/>
            <person name="Suzuki Y."/>
            <person name="Arimoto A."/>
            <person name="Ishii H."/>
            <person name="Satoh N."/>
            <person name="Nishiyama T."/>
            <person name="Hasebe M."/>
            <person name="Maruyama T."/>
            <person name="Minagawa J."/>
            <person name="Obokata J."/>
            <person name="Shigenobu S."/>
        </authorList>
    </citation>
    <scope>NUCLEOTIDE SEQUENCE [LARGE SCALE GENOMIC DNA]</scope>
</reference>
<feature type="compositionally biased region" description="Acidic residues" evidence="1">
    <location>
        <begin position="15"/>
        <end position="50"/>
    </location>
</feature>
<gene>
    <name evidence="2" type="ORF">PoB_001022400</name>
</gene>
<dbReference type="AlphaFoldDB" id="A0AAV3YNM3"/>
<evidence type="ECO:0000313" key="2">
    <source>
        <dbReference type="EMBL" id="GFN83718.1"/>
    </source>
</evidence>
<dbReference type="EMBL" id="BLXT01001211">
    <property type="protein sequence ID" value="GFN83718.1"/>
    <property type="molecule type" value="Genomic_DNA"/>
</dbReference>
<name>A0AAV3YNM3_9GAST</name>
<sequence>MLMVLTTTITINHDGDDDDDHDDDDDDDDDNEKEEEEEEDDDDDDDDDGGDDHNDASPQQGDLRLSGPPSGQDADCGARNHNRRVPADLRADLLATVPPTPPHIVHNKVISGFRDFRWASAPVAGLNLAMEIALQISGRFRYPLSHRSP</sequence>
<organism evidence="2 3">
    <name type="scientific">Plakobranchus ocellatus</name>
    <dbReference type="NCBI Taxonomy" id="259542"/>
    <lineage>
        <taxon>Eukaryota</taxon>
        <taxon>Metazoa</taxon>
        <taxon>Spiralia</taxon>
        <taxon>Lophotrochozoa</taxon>
        <taxon>Mollusca</taxon>
        <taxon>Gastropoda</taxon>
        <taxon>Heterobranchia</taxon>
        <taxon>Euthyneura</taxon>
        <taxon>Panpulmonata</taxon>
        <taxon>Sacoglossa</taxon>
        <taxon>Placobranchoidea</taxon>
        <taxon>Plakobranchidae</taxon>
        <taxon>Plakobranchus</taxon>
    </lineage>
</organism>
<comment type="caution">
    <text evidence="2">The sequence shown here is derived from an EMBL/GenBank/DDBJ whole genome shotgun (WGS) entry which is preliminary data.</text>
</comment>
<evidence type="ECO:0000313" key="3">
    <source>
        <dbReference type="Proteomes" id="UP000735302"/>
    </source>
</evidence>
<feature type="region of interest" description="Disordered" evidence="1">
    <location>
        <begin position="1"/>
        <end position="84"/>
    </location>
</feature>